<evidence type="ECO:0008006" key="3">
    <source>
        <dbReference type="Google" id="ProtNLM"/>
    </source>
</evidence>
<dbReference type="KEGG" id="palh:B1H58_01495"/>
<dbReference type="RefSeq" id="WP_085067648.1">
    <property type="nucleotide sequence ID" value="NZ_CP019706.1"/>
</dbReference>
<dbReference type="Proteomes" id="UP000192900">
    <property type="component" value="Chromosome"/>
</dbReference>
<name>A0A1W6B143_9GAMM</name>
<keyword evidence="2" id="KW-1185">Reference proteome</keyword>
<accession>A0A1W6B143</accession>
<dbReference type="STRING" id="1891675.B1H58_01495"/>
<gene>
    <name evidence="1" type="ORF">B1H58_01495</name>
</gene>
<protein>
    <recommendedName>
        <fullName evidence="3">SSU ribosomal protein S2p (SAe)</fullName>
    </recommendedName>
</protein>
<dbReference type="OrthoDB" id="9204728at2"/>
<sequence length="334" mass="35785">MPRNLAPAYCIVQQPGSLDFQARMLFRDSNSEAARLFIQNNADTPWLNPGQIVIVADPAYSPTMQMLSALRQAKQKTNRAFVGVSSEEASFMQQHYGLIAALTTAGDKIFGTIGDVGERYFSEIENTLKKIEVSYQNQFRTQGTLISQQFFVERNQLFNQLKELVNKPLLKSLIRYAVKFKPYEDMRRALNLSSRSIVHEWSTVGLGGLPGYSSYVGNAAKAAKFLKSGGYIGIGFAFAGTTNDVASACVKGRESECKRTAFKEYGKFGTSTLTGVGAGAVGSVAGLGVCAAIGIATAGTGAVVCAAIGSIAAGYVGAKASDSVMDTIYEYMGI</sequence>
<reference evidence="1 2" key="1">
    <citation type="submission" date="2017-02" db="EMBL/GenBank/DDBJ databases">
        <title>Complete genome sequence of the drought resistance-promoting endophyte Pantoea alhagi LTYR-11Z.</title>
        <authorList>
            <person name="Zhang L."/>
        </authorList>
    </citation>
    <scope>NUCLEOTIDE SEQUENCE [LARGE SCALE GENOMIC DNA]</scope>
    <source>
        <strain evidence="1 2">LTYR-11Z</strain>
    </source>
</reference>
<evidence type="ECO:0000313" key="2">
    <source>
        <dbReference type="Proteomes" id="UP000192900"/>
    </source>
</evidence>
<evidence type="ECO:0000313" key="1">
    <source>
        <dbReference type="EMBL" id="ARJ40796.1"/>
    </source>
</evidence>
<proteinExistence type="predicted"/>
<organism evidence="1 2">
    <name type="scientific">Pantoea alhagi</name>
    <dbReference type="NCBI Taxonomy" id="1891675"/>
    <lineage>
        <taxon>Bacteria</taxon>
        <taxon>Pseudomonadati</taxon>
        <taxon>Pseudomonadota</taxon>
        <taxon>Gammaproteobacteria</taxon>
        <taxon>Enterobacterales</taxon>
        <taxon>Erwiniaceae</taxon>
        <taxon>Pantoea</taxon>
    </lineage>
</organism>
<dbReference type="AlphaFoldDB" id="A0A1W6B143"/>
<dbReference type="EMBL" id="CP019706">
    <property type="protein sequence ID" value="ARJ40796.1"/>
    <property type="molecule type" value="Genomic_DNA"/>
</dbReference>